<gene>
    <name evidence="3 4" type="primary">linc.pou2af1</name>
    <name evidence="3" type="synonym">fb09h07</name>
    <name evidence="3" type="synonym">si:ch211-213d14.2</name>
    <name evidence="3" type="synonym">wu:fb09h07</name>
</gene>
<dbReference type="AlphaFoldDB" id="A0AB13A3S6"/>
<dbReference type="ZFIN" id="ZDB-GENE-030131-8357">
    <property type="gene designation" value="linc.pou2af1"/>
</dbReference>
<dbReference type="AGR" id="ZFIN:ZDB-GENE-030131-8357"/>
<dbReference type="Proteomes" id="UP000000437">
    <property type="component" value="Chromosome 15"/>
</dbReference>
<reference evidence="3" key="2">
    <citation type="journal article" date="2019" name="RNA">
        <title>Strategies for genetic inactivation of long noncoding RNAs in zebrafish.</title>
        <authorList>
            <person name="Lavalou P."/>
            <person name="Eckert H."/>
            <person name="Damy L."/>
            <person name="Constanty F."/>
            <person name="Majello S."/>
            <person name="Bitetti A."/>
            <person name="Graindorge A."/>
            <person name="Shkumatava A."/>
        </authorList>
    </citation>
    <scope>NUCLEOTIDE SEQUENCE</scope>
    <source>
        <strain evidence="3">Tuebingen</strain>
    </source>
</reference>
<organism evidence="2 3">
    <name type="scientific">Danio rerio</name>
    <name type="common">Zebrafish</name>
    <name type="synonym">Brachydanio rerio</name>
    <dbReference type="NCBI Taxonomy" id="7955"/>
    <lineage>
        <taxon>Eukaryota</taxon>
        <taxon>Metazoa</taxon>
        <taxon>Chordata</taxon>
        <taxon>Craniata</taxon>
        <taxon>Vertebrata</taxon>
        <taxon>Euteleostomi</taxon>
        <taxon>Actinopterygii</taxon>
        <taxon>Neopterygii</taxon>
        <taxon>Teleostei</taxon>
        <taxon>Ostariophysi</taxon>
        <taxon>Cypriniformes</taxon>
        <taxon>Danionidae</taxon>
        <taxon>Danioninae</taxon>
        <taxon>Danio</taxon>
    </lineage>
</organism>
<accession>A0AB13A3S6</accession>
<proteinExistence type="predicted"/>
<reference evidence="3" key="3">
    <citation type="submission" date="2025-08" db="UniProtKB">
        <authorList>
            <consortium name="RefSeq"/>
        </authorList>
    </citation>
    <scope>IDENTIFICATION</scope>
    <source>
        <strain evidence="3">Tuebingen</strain>
    </source>
</reference>
<dbReference type="CTD" id="568604"/>
<sequence length="191" mass="21716">MKPTSTIAHLDVFSGMQAQEPYFQSRPFTENVNLQIENVYDHQQMMHMMPSETFSDSNFGCPTSSQWSNGYLPSNTDIYGTSLVSRTPSDPFNLPSPVDYNSYSPPQSHSSSSSCYSSPTRMDLSSSFSPESYHYQHCNLQHCFCLSHCSDMQEGMATTEYAPYGSSDCLFSYNDDSYFRRDILNPEMCYL</sequence>
<dbReference type="GeneID" id="568604"/>
<evidence type="ECO:0000313" key="2">
    <source>
        <dbReference type="Proteomes" id="UP000000437"/>
    </source>
</evidence>
<evidence type="ECO:0000256" key="1">
    <source>
        <dbReference type="SAM" id="MobiDB-lite"/>
    </source>
</evidence>
<dbReference type="PANTHER" id="PTHR36689">
    <property type="entry name" value="COLORECTAL CANCER-ASSOCIATED PROTEIN 2"/>
    <property type="match status" value="1"/>
</dbReference>
<keyword evidence="2" id="KW-1185">Reference proteome</keyword>
<feature type="region of interest" description="Disordered" evidence="1">
    <location>
        <begin position="95"/>
        <end position="118"/>
    </location>
</feature>
<dbReference type="PANTHER" id="PTHR36689:SF1">
    <property type="entry name" value="POU CLASS 2 HOMEOBOX ASSOCIATING FACTOR 3"/>
    <property type="match status" value="1"/>
</dbReference>
<name>A0AB13A3S6_DANRE</name>
<reference evidence="3" key="1">
    <citation type="journal article" date="2016" name="BMC Genomics">
        <title>Gene evolution and gene expression after whole genome duplication in fish: the PhyloFish database.</title>
        <authorList>
            <person name="Pasquier J."/>
            <person name="Cabau C."/>
            <person name="Nguyen T."/>
            <person name="Jouanno E."/>
            <person name="Severac D."/>
            <person name="Braasch I."/>
            <person name="Journot L."/>
            <person name="Pontarotti P."/>
            <person name="Klopp C."/>
            <person name="Postlethwait J.H."/>
            <person name="Guiguen Y."/>
            <person name="Bobe J."/>
        </authorList>
    </citation>
    <scope>NUCLEOTIDE SEQUENCE</scope>
    <source>
        <strain evidence="3">Tuebingen</strain>
    </source>
</reference>
<dbReference type="InterPro" id="IPR043265">
    <property type="entry name" value="OCAT2"/>
</dbReference>
<protein>
    <submittedName>
        <fullName evidence="3">Colorectal cancer associated 2 isoform 3</fullName>
    </submittedName>
</protein>
<evidence type="ECO:0000313" key="3">
    <source>
        <dbReference type="RefSeq" id="NP_001373147.1"/>
    </source>
</evidence>
<dbReference type="RefSeq" id="NP_001373147.1">
    <property type="nucleotide sequence ID" value="NM_001386218.1"/>
</dbReference>
<feature type="compositionally biased region" description="Low complexity" evidence="1">
    <location>
        <begin position="100"/>
        <end position="118"/>
    </location>
</feature>
<evidence type="ECO:0000313" key="4">
    <source>
        <dbReference type="ZFIN" id="ZDB-GENE-030131-8357"/>
    </source>
</evidence>